<organism evidence="2 3">
    <name type="scientific">Ichthyophthirius multifiliis</name>
    <name type="common">White spot disease agent</name>
    <name type="synonym">Ich</name>
    <dbReference type="NCBI Taxonomy" id="5932"/>
    <lineage>
        <taxon>Eukaryota</taxon>
        <taxon>Sar</taxon>
        <taxon>Alveolata</taxon>
        <taxon>Ciliophora</taxon>
        <taxon>Intramacronucleata</taxon>
        <taxon>Oligohymenophorea</taxon>
        <taxon>Hymenostomatida</taxon>
        <taxon>Ophryoglenina</taxon>
        <taxon>Ichthyophthirius</taxon>
    </lineage>
</organism>
<reference evidence="2 3" key="1">
    <citation type="submission" date="2011-07" db="EMBL/GenBank/DDBJ databases">
        <authorList>
            <person name="Coyne R."/>
            <person name="Brami D."/>
            <person name="Johnson J."/>
            <person name="Hostetler J."/>
            <person name="Hannick L."/>
            <person name="Clark T."/>
            <person name="Cassidy-Hanley D."/>
            <person name="Inman J."/>
        </authorList>
    </citation>
    <scope>NUCLEOTIDE SEQUENCE [LARGE SCALE GENOMIC DNA]</scope>
    <source>
        <strain evidence="2 3">G5</strain>
    </source>
</reference>
<evidence type="ECO:0000256" key="1">
    <source>
        <dbReference type="SAM" id="MobiDB-lite"/>
    </source>
</evidence>
<dbReference type="EMBL" id="GL983814">
    <property type="protein sequence ID" value="EGR31802.1"/>
    <property type="molecule type" value="Genomic_DNA"/>
</dbReference>
<evidence type="ECO:0000313" key="3">
    <source>
        <dbReference type="Proteomes" id="UP000008983"/>
    </source>
</evidence>
<dbReference type="GeneID" id="14907952"/>
<gene>
    <name evidence="2" type="ORF">IMG5_101740</name>
</gene>
<dbReference type="InParanoid" id="G0QSK3"/>
<dbReference type="Proteomes" id="UP000008983">
    <property type="component" value="Unassembled WGS sequence"/>
</dbReference>
<dbReference type="AlphaFoldDB" id="G0QSK3"/>
<evidence type="ECO:0000313" key="2">
    <source>
        <dbReference type="EMBL" id="EGR31802.1"/>
    </source>
</evidence>
<proteinExistence type="predicted"/>
<keyword evidence="3" id="KW-1185">Reference proteome</keyword>
<dbReference type="RefSeq" id="XP_004035288.1">
    <property type="nucleotide sequence ID" value="XM_004035240.1"/>
</dbReference>
<protein>
    <submittedName>
        <fullName evidence="2">Uncharacterized protein</fullName>
    </submittedName>
</protein>
<name>G0QSK3_ICHMU</name>
<feature type="region of interest" description="Disordered" evidence="1">
    <location>
        <begin position="27"/>
        <end position="51"/>
    </location>
</feature>
<feature type="compositionally biased region" description="Low complexity" evidence="1">
    <location>
        <begin position="35"/>
        <end position="44"/>
    </location>
</feature>
<accession>G0QSK3</accession>
<sequence length="51" mass="5640">MQTAVTVPLPTAPPAQVNVQKVFTRVPYNPRQPPKRIIQQPNKPSLQPPIG</sequence>